<dbReference type="InterPro" id="IPR000297">
    <property type="entry name" value="PPIase_PpiC"/>
</dbReference>
<dbReference type="Proteomes" id="UP001596297">
    <property type="component" value="Unassembled WGS sequence"/>
</dbReference>
<comment type="caution">
    <text evidence="10">The sequence shown here is derived from an EMBL/GenBank/DDBJ whole genome shotgun (WGS) entry which is preliminary data.</text>
</comment>
<evidence type="ECO:0000313" key="10">
    <source>
        <dbReference type="EMBL" id="MFC6591054.1"/>
    </source>
</evidence>
<dbReference type="PANTHER" id="PTHR47245">
    <property type="entry name" value="PEPTIDYLPROLYL ISOMERASE"/>
    <property type="match status" value="1"/>
</dbReference>
<keyword evidence="8" id="KW-0472">Membrane</keyword>
<dbReference type="EMBL" id="JBHSWD010000001">
    <property type="protein sequence ID" value="MFC6591054.1"/>
    <property type="molecule type" value="Genomic_DNA"/>
</dbReference>
<evidence type="ECO:0000256" key="2">
    <source>
        <dbReference type="ARBA" id="ARBA00013194"/>
    </source>
</evidence>
<keyword evidence="3" id="KW-0732">Signal</keyword>
<feature type="transmembrane region" description="Helical" evidence="8">
    <location>
        <begin position="26"/>
        <end position="48"/>
    </location>
</feature>
<dbReference type="Gene3D" id="1.10.4030.10">
    <property type="entry name" value="Porin chaperone SurA, peptide-binding domain"/>
    <property type="match status" value="1"/>
</dbReference>
<dbReference type="InterPro" id="IPR050245">
    <property type="entry name" value="PrsA_foldase"/>
</dbReference>
<evidence type="ECO:0000256" key="4">
    <source>
        <dbReference type="ARBA" id="ARBA00023110"/>
    </source>
</evidence>
<evidence type="ECO:0000313" key="11">
    <source>
        <dbReference type="Proteomes" id="UP001596297"/>
    </source>
</evidence>
<dbReference type="Pfam" id="PF13624">
    <property type="entry name" value="SurA_N_3"/>
    <property type="match status" value="1"/>
</dbReference>
<keyword evidence="11" id="KW-1185">Reference proteome</keyword>
<dbReference type="Pfam" id="PF13145">
    <property type="entry name" value="Rotamase_2"/>
    <property type="match status" value="2"/>
</dbReference>
<keyword evidence="5 6" id="KW-0413">Isomerase</keyword>
<sequence length="660" mass="70453">MNEQEQGQAQERQLTAKPRRAPNNKALLTGVLLLLSLLMVVGMAYQFMPQGGSVTQMFQGGAKAGPAAIKVNGQSISADRLQKIVQSNPSPFAGKSARLEDDYKTFLVAQVVQQELMRQAAAGIDVTRADVAAEVDKLREANGLTSDKDWTDALQRAGISDSEFREQQRESIAIQRKMDEIKAGVQPITDEEARVFYELNPAQFQTDPRIRGREIVVADEAKAKELLALVRGGGDFATLAKEHSSEFADRGGALGPVEEGQIAPVAPVALPTEVAQAAFGLRGPGVTDVVASGGKFYIVKVEDYLAPQPKPFEEVKAKIQTDMLEQKKNGALEAWLQDLNKNKQVEVVDPAWKTENPVVAEVGGQPIYYSDLIGQIVQSQQMALLQQMPPEQAEPIVNDMMKPGALESLIQAYAAPKIAEAEKLPLVGTRQDIAQGLMLNAARDVKVTDEDVAAAYKERLTEFETPASATVSDALFPTQEAAVEFFQTWNGDGDFVAAASRAGATVSERGQVGPVSETLNPAILQAVFTGNLRSVGEGSVTQVTPVGSKFAVAYVRDLQPAQTKPLSEVREGLREQLLQEKQYAAGDAYLKEKLKALAPVNHLAEVLKAQAARIPATTPETTPAPADAGGTSDGSAATPPQTPTDGGAAAPTEGAPATTP</sequence>
<dbReference type="EC" id="5.2.1.8" evidence="2"/>
<dbReference type="RefSeq" id="WP_380082060.1">
    <property type="nucleotide sequence ID" value="NZ_JBHSWD010000001.1"/>
</dbReference>
<dbReference type="SUPFAM" id="SSF54534">
    <property type="entry name" value="FKBP-like"/>
    <property type="match status" value="1"/>
</dbReference>
<dbReference type="GO" id="GO:0016853">
    <property type="term" value="F:isomerase activity"/>
    <property type="evidence" value="ECO:0007669"/>
    <property type="project" value="UniProtKB-KW"/>
</dbReference>
<reference evidence="11" key="1">
    <citation type="journal article" date="2019" name="Int. J. Syst. Evol. Microbiol.">
        <title>The Global Catalogue of Microorganisms (GCM) 10K type strain sequencing project: providing services to taxonomists for standard genome sequencing and annotation.</title>
        <authorList>
            <consortium name="The Broad Institute Genomics Platform"/>
            <consortium name="The Broad Institute Genome Sequencing Center for Infectious Disease"/>
            <person name="Wu L."/>
            <person name="Ma J."/>
        </authorList>
    </citation>
    <scope>NUCLEOTIDE SEQUENCE [LARGE SCALE GENOMIC DNA]</scope>
    <source>
        <strain evidence="11">CGMCC 1.15772</strain>
    </source>
</reference>
<feature type="domain" description="PpiC" evidence="9">
    <location>
        <begin position="207"/>
        <end position="303"/>
    </location>
</feature>
<dbReference type="Gene3D" id="3.10.50.40">
    <property type="match status" value="1"/>
</dbReference>
<accession>A0ABW1YA52</accession>
<evidence type="ECO:0000256" key="8">
    <source>
        <dbReference type="SAM" id="Phobius"/>
    </source>
</evidence>
<evidence type="ECO:0000259" key="9">
    <source>
        <dbReference type="PROSITE" id="PS50198"/>
    </source>
</evidence>
<proteinExistence type="predicted"/>
<dbReference type="InterPro" id="IPR046357">
    <property type="entry name" value="PPIase_dom_sf"/>
</dbReference>
<dbReference type="PROSITE" id="PS50198">
    <property type="entry name" value="PPIC_PPIASE_2"/>
    <property type="match status" value="1"/>
</dbReference>
<organism evidence="10 11">
    <name type="scientific">Deinococcus lacus</name>
    <dbReference type="NCBI Taxonomy" id="392561"/>
    <lineage>
        <taxon>Bacteria</taxon>
        <taxon>Thermotogati</taxon>
        <taxon>Deinococcota</taxon>
        <taxon>Deinococci</taxon>
        <taxon>Deinococcales</taxon>
        <taxon>Deinococcaceae</taxon>
        <taxon>Deinococcus</taxon>
    </lineage>
</organism>
<evidence type="ECO:0000256" key="5">
    <source>
        <dbReference type="ARBA" id="ARBA00023235"/>
    </source>
</evidence>
<evidence type="ECO:0000256" key="1">
    <source>
        <dbReference type="ARBA" id="ARBA00000971"/>
    </source>
</evidence>
<evidence type="ECO:0000256" key="7">
    <source>
        <dbReference type="SAM" id="MobiDB-lite"/>
    </source>
</evidence>
<keyword evidence="4 6" id="KW-0697">Rotamase</keyword>
<dbReference type="PANTHER" id="PTHR47245:SF1">
    <property type="entry name" value="FOLDASE PROTEIN PRSA"/>
    <property type="match status" value="1"/>
</dbReference>
<dbReference type="SUPFAM" id="SSF109998">
    <property type="entry name" value="Triger factor/SurA peptide-binding domain-like"/>
    <property type="match status" value="2"/>
</dbReference>
<name>A0ABW1YA52_9DEIO</name>
<feature type="compositionally biased region" description="Polar residues" evidence="7">
    <location>
        <begin position="1"/>
        <end position="13"/>
    </location>
</feature>
<dbReference type="InterPro" id="IPR027304">
    <property type="entry name" value="Trigger_fact/SurA_dom_sf"/>
</dbReference>
<gene>
    <name evidence="10" type="ORF">ACFP81_02730</name>
</gene>
<feature type="region of interest" description="Disordered" evidence="7">
    <location>
        <begin position="614"/>
        <end position="660"/>
    </location>
</feature>
<evidence type="ECO:0000256" key="6">
    <source>
        <dbReference type="PROSITE-ProRule" id="PRU00278"/>
    </source>
</evidence>
<protein>
    <recommendedName>
        <fullName evidence="2">peptidylprolyl isomerase</fullName>
        <ecNumber evidence="2">5.2.1.8</ecNumber>
    </recommendedName>
</protein>
<evidence type="ECO:0000256" key="3">
    <source>
        <dbReference type="ARBA" id="ARBA00022729"/>
    </source>
</evidence>
<keyword evidence="8" id="KW-1133">Transmembrane helix</keyword>
<feature type="region of interest" description="Disordered" evidence="7">
    <location>
        <begin position="1"/>
        <end position="21"/>
    </location>
</feature>
<keyword evidence="8" id="KW-0812">Transmembrane</keyword>
<comment type="catalytic activity">
    <reaction evidence="1">
        <text>[protein]-peptidylproline (omega=180) = [protein]-peptidylproline (omega=0)</text>
        <dbReference type="Rhea" id="RHEA:16237"/>
        <dbReference type="Rhea" id="RHEA-COMP:10747"/>
        <dbReference type="Rhea" id="RHEA-COMP:10748"/>
        <dbReference type="ChEBI" id="CHEBI:83833"/>
        <dbReference type="ChEBI" id="CHEBI:83834"/>
        <dbReference type="EC" id="5.2.1.8"/>
    </reaction>
</comment>